<dbReference type="Proteomes" id="UP000316371">
    <property type="component" value="Unassembled WGS sequence"/>
</dbReference>
<reference evidence="2 3" key="1">
    <citation type="submission" date="2019-07" db="EMBL/GenBank/DDBJ databases">
        <title>Novel species of Flavobacterium.</title>
        <authorList>
            <person name="Liu Q."/>
            <person name="Xin Y.-H."/>
        </authorList>
    </citation>
    <scope>NUCLEOTIDE SEQUENCE [LARGE SCALE GENOMIC DNA]</scope>
    <source>
        <strain evidence="2 3">LB1R34</strain>
    </source>
</reference>
<dbReference type="InterPro" id="IPR001387">
    <property type="entry name" value="Cro/C1-type_HTH"/>
</dbReference>
<sequence>MDKFDLKKFRISKAKTQTEFADILGVSRSTIAKIENENIEISKKIFEKLIKYFNDDYKEIITGYNSVHLITQEYTQPSIEKDTFFHKTIGINRKDSIDNKDVDYTYYYLQNMEYERMQKWLFNIIKLLVTEFKREIDENEKKELYTCLTNTYSTSYIKQNGETKFKKFIDEHINLTKELIDKYLDEYYKLKLETNPKIENLDFL</sequence>
<dbReference type="Gene3D" id="1.10.260.40">
    <property type="entry name" value="lambda repressor-like DNA-binding domains"/>
    <property type="match status" value="1"/>
</dbReference>
<dbReference type="SUPFAM" id="SSF47413">
    <property type="entry name" value="lambda repressor-like DNA-binding domains"/>
    <property type="match status" value="1"/>
</dbReference>
<evidence type="ECO:0000313" key="2">
    <source>
        <dbReference type="EMBL" id="TRX39073.1"/>
    </source>
</evidence>
<keyword evidence="3" id="KW-1185">Reference proteome</keyword>
<feature type="domain" description="HTH cro/C1-type" evidence="1">
    <location>
        <begin position="6"/>
        <end position="60"/>
    </location>
</feature>
<name>A0A553E2J5_9FLAO</name>
<dbReference type="Pfam" id="PF12844">
    <property type="entry name" value="HTH_19"/>
    <property type="match status" value="1"/>
</dbReference>
<gene>
    <name evidence="2" type="ORF">FNW21_10835</name>
</gene>
<evidence type="ECO:0000259" key="1">
    <source>
        <dbReference type="PROSITE" id="PS50943"/>
    </source>
</evidence>
<evidence type="ECO:0000313" key="3">
    <source>
        <dbReference type="Proteomes" id="UP000316371"/>
    </source>
</evidence>
<proteinExistence type="predicted"/>
<protein>
    <submittedName>
        <fullName evidence="2">Helix-turn-helix transcriptional regulator</fullName>
    </submittedName>
</protein>
<dbReference type="PROSITE" id="PS50943">
    <property type="entry name" value="HTH_CROC1"/>
    <property type="match status" value="1"/>
</dbReference>
<dbReference type="SMART" id="SM00530">
    <property type="entry name" value="HTH_XRE"/>
    <property type="match status" value="1"/>
</dbReference>
<dbReference type="RefSeq" id="WP_144256760.1">
    <property type="nucleotide sequence ID" value="NZ_VJZT01000010.1"/>
</dbReference>
<dbReference type="InterPro" id="IPR010982">
    <property type="entry name" value="Lambda_DNA-bd_dom_sf"/>
</dbReference>
<organism evidence="2 3">
    <name type="scientific">Flavobacterium restrictum</name>
    <dbReference type="NCBI Taxonomy" id="2594428"/>
    <lineage>
        <taxon>Bacteria</taxon>
        <taxon>Pseudomonadati</taxon>
        <taxon>Bacteroidota</taxon>
        <taxon>Flavobacteriia</taxon>
        <taxon>Flavobacteriales</taxon>
        <taxon>Flavobacteriaceae</taxon>
        <taxon>Flavobacterium</taxon>
    </lineage>
</organism>
<accession>A0A553E2J5</accession>
<dbReference type="GO" id="GO:0003677">
    <property type="term" value="F:DNA binding"/>
    <property type="evidence" value="ECO:0007669"/>
    <property type="project" value="InterPro"/>
</dbReference>
<dbReference type="EMBL" id="VJZT01000010">
    <property type="protein sequence ID" value="TRX39073.1"/>
    <property type="molecule type" value="Genomic_DNA"/>
</dbReference>
<dbReference type="AlphaFoldDB" id="A0A553E2J5"/>
<dbReference type="CDD" id="cd00093">
    <property type="entry name" value="HTH_XRE"/>
    <property type="match status" value="1"/>
</dbReference>
<comment type="caution">
    <text evidence="2">The sequence shown here is derived from an EMBL/GenBank/DDBJ whole genome shotgun (WGS) entry which is preliminary data.</text>
</comment>